<dbReference type="EMBL" id="VSSQ01000495">
    <property type="protein sequence ID" value="MPL96097.1"/>
    <property type="molecule type" value="Genomic_DNA"/>
</dbReference>
<evidence type="ECO:0000313" key="1">
    <source>
        <dbReference type="EMBL" id="MPL96097.1"/>
    </source>
</evidence>
<accession>A0A644VXR9</accession>
<dbReference type="AlphaFoldDB" id="A0A644VXR9"/>
<organism evidence="1">
    <name type="scientific">bioreactor metagenome</name>
    <dbReference type="NCBI Taxonomy" id="1076179"/>
    <lineage>
        <taxon>unclassified sequences</taxon>
        <taxon>metagenomes</taxon>
        <taxon>ecological metagenomes</taxon>
    </lineage>
</organism>
<protein>
    <submittedName>
        <fullName evidence="1">Uncharacterized protein</fullName>
    </submittedName>
</protein>
<comment type="caution">
    <text evidence="1">The sequence shown here is derived from an EMBL/GenBank/DDBJ whole genome shotgun (WGS) entry which is preliminary data.</text>
</comment>
<gene>
    <name evidence="1" type="ORF">SDC9_42272</name>
</gene>
<reference evidence="1" key="1">
    <citation type="submission" date="2019-08" db="EMBL/GenBank/DDBJ databases">
        <authorList>
            <person name="Kucharzyk K."/>
            <person name="Murdoch R.W."/>
            <person name="Higgins S."/>
            <person name="Loffler F."/>
        </authorList>
    </citation>
    <scope>NUCLEOTIDE SEQUENCE</scope>
</reference>
<sequence length="142" mass="16329">MYYLLTYRTRRCLFATADDAFHCLQAWQQWAEAHTCNLIDYLLLPHCLQLVLQGRIQVYRTKTLVIQQLTDEELLASLARLGMHGRNYPFCGTYELYHASNCYAALGKAGFYALPYPLSVILKAKKNQSSKRARTVDCDEIA</sequence>
<name>A0A644VXR9_9ZZZZ</name>
<proteinExistence type="predicted"/>